<evidence type="ECO:0000313" key="2">
    <source>
        <dbReference type="EMBL" id="SFP41505.1"/>
    </source>
</evidence>
<proteinExistence type="predicted"/>
<dbReference type="InterPro" id="IPR041301">
    <property type="entry name" value="PBECR3"/>
</dbReference>
<feature type="domain" description="Phage-Barnase-EndoU-ColicinE5/D-RelE like nuclease 3" evidence="1">
    <location>
        <begin position="16"/>
        <end position="118"/>
    </location>
</feature>
<dbReference type="EMBL" id="FOXB01000018">
    <property type="protein sequence ID" value="SFP41505.1"/>
    <property type="molecule type" value="Genomic_DNA"/>
</dbReference>
<dbReference type="AlphaFoldDB" id="A0A1I5Q5J7"/>
<sequence>MLDEIKARKKLTRNKVIVGELDEKVIEFLNIKGVPIHTKEIYINHKGLSHLARESKKQRGAGLSEEDILRIPNILKNPSAVFFDNEKDKLNLLYCKHKSSCSKIIKLVIDTKYKRKKESITLIKTAGYIENSNLKSYEVIYGDVESR</sequence>
<gene>
    <name evidence="2" type="ORF">SAMN05216234_11841</name>
</gene>
<accession>A0A1I5Q5J7</accession>
<dbReference type="STRING" id="223786.SAMN05216234_11841"/>
<protein>
    <recommendedName>
        <fullName evidence="1">Phage-Barnase-EndoU-ColicinE5/D-RelE like nuclease 3 domain-containing protein</fullName>
    </recommendedName>
</protein>
<organism evidence="2 3">
    <name type="scientific">Hydrogenimonas thermophila</name>
    <dbReference type="NCBI Taxonomy" id="223786"/>
    <lineage>
        <taxon>Bacteria</taxon>
        <taxon>Pseudomonadati</taxon>
        <taxon>Campylobacterota</taxon>
        <taxon>Epsilonproteobacteria</taxon>
        <taxon>Campylobacterales</taxon>
        <taxon>Hydrogenimonadaceae</taxon>
        <taxon>Hydrogenimonas</taxon>
    </lineage>
</organism>
<dbReference type="Pfam" id="PF18812">
    <property type="entry name" value="PBECR3"/>
    <property type="match status" value="1"/>
</dbReference>
<keyword evidence="3" id="KW-1185">Reference proteome</keyword>
<evidence type="ECO:0000313" key="3">
    <source>
        <dbReference type="Proteomes" id="UP000199227"/>
    </source>
</evidence>
<dbReference type="Proteomes" id="UP000199227">
    <property type="component" value="Unassembled WGS sequence"/>
</dbReference>
<evidence type="ECO:0000259" key="1">
    <source>
        <dbReference type="Pfam" id="PF18812"/>
    </source>
</evidence>
<reference evidence="2 3" key="1">
    <citation type="submission" date="2016-10" db="EMBL/GenBank/DDBJ databases">
        <authorList>
            <person name="de Groot N.N."/>
        </authorList>
    </citation>
    <scope>NUCLEOTIDE SEQUENCE [LARGE SCALE GENOMIC DNA]</scope>
    <source>
        <strain evidence="2 3">EP1-55-1</strain>
    </source>
</reference>
<name>A0A1I5Q5J7_9BACT</name>